<organism evidence="1 2">
    <name type="scientific">Pleuronectes platessa</name>
    <name type="common">European plaice</name>
    <dbReference type="NCBI Taxonomy" id="8262"/>
    <lineage>
        <taxon>Eukaryota</taxon>
        <taxon>Metazoa</taxon>
        <taxon>Chordata</taxon>
        <taxon>Craniata</taxon>
        <taxon>Vertebrata</taxon>
        <taxon>Euteleostomi</taxon>
        <taxon>Actinopterygii</taxon>
        <taxon>Neopterygii</taxon>
        <taxon>Teleostei</taxon>
        <taxon>Neoteleostei</taxon>
        <taxon>Acanthomorphata</taxon>
        <taxon>Carangaria</taxon>
        <taxon>Pleuronectiformes</taxon>
        <taxon>Pleuronectoidei</taxon>
        <taxon>Pleuronectidae</taxon>
        <taxon>Pleuronectes</taxon>
    </lineage>
</organism>
<name>A0A9N7UGR7_PLEPL</name>
<sequence length="103" mass="11422">MSSSLILLADTSRIRTETAAKEIQSGNVFNMADKRLLSPDARPPVVWDDRREELIEKQLPGVEPATFQSDVFPVFLPIVQVFSATSPPPLPSPSIVNFNELED</sequence>
<accession>A0A9N7UGR7</accession>
<reference evidence="1" key="1">
    <citation type="submission" date="2020-03" db="EMBL/GenBank/DDBJ databases">
        <authorList>
            <person name="Weist P."/>
        </authorList>
    </citation>
    <scope>NUCLEOTIDE SEQUENCE</scope>
</reference>
<protein>
    <submittedName>
        <fullName evidence="1">Uncharacterized protein</fullName>
    </submittedName>
</protein>
<comment type="caution">
    <text evidence="1">The sequence shown here is derived from an EMBL/GenBank/DDBJ whole genome shotgun (WGS) entry which is preliminary data.</text>
</comment>
<evidence type="ECO:0000313" key="2">
    <source>
        <dbReference type="Proteomes" id="UP001153269"/>
    </source>
</evidence>
<dbReference type="AlphaFoldDB" id="A0A9N7UGR7"/>
<gene>
    <name evidence="1" type="ORF">PLEPLA_LOCUS19795</name>
</gene>
<keyword evidence="2" id="KW-1185">Reference proteome</keyword>
<evidence type="ECO:0000313" key="1">
    <source>
        <dbReference type="EMBL" id="CAB1431738.1"/>
    </source>
</evidence>
<proteinExistence type="predicted"/>
<dbReference type="Proteomes" id="UP001153269">
    <property type="component" value="Unassembled WGS sequence"/>
</dbReference>
<dbReference type="EMBL" id="CADEAL010001367">
    <property type="protein sequence ID" value="CAB1431738.1"/>
    <property type="molecule type" value="Genomic_DNA"/>
</dbReference>